<dbReference type="PIRSF" id="PIRSF000239">
    <property type="entry name" value="AHPC"/>
    <property type="match status" value="1"/>
</dbReference>
<keyword evidence="1" id="KW-0575">Peroxidase</keyword>
<dbReference type="InterPro" id="IPR036249">
    <property type="entry name" value="Thioredoxin-like_sf"/>
</dbReference>
<comment type="catalytic activity">
    <reaction evidence="6">
        <text>[mycoredoxin]-L-dithiol + a hydroperoxide = [mycoredoxin]-L-disulfide + an alcohol + H2O</text>
        <dbReference type="Rhea" id="RHEA:62640"/>
        <dbReference type="Rhea" id="RHEA-COMP:16137"/>
        <dbReference type="Rhea" id="RHEA-COMP:16138"/>
        <dbReference type="ChEBI" id="CHEBI:15377"/>
        <dbReference type="ChEBI" id="CHEBI:29950"/>
        <dbReference type="ChEBI" id="CHEBI:30879"/>
        <dbReference type="ChEBI" id="CHEBI:35924"/>
        <dbReference type="ChEBI" id="CHEBI:50058"/>
        <dbReference type="EC" id="1.11.1.29"/>
    </reaction>
</comment>
<reference evidence="16" key="2">
    <citation type="submission" date="2020-09" db="EMBL/GenBank/DDBJ databases">
        <authorList>
            <person name="Sun Q."/>
            <person name="Zhou Y."/>
        </authorList>
    </citation>
    <scope>NUCLEOTIDE SEQUENCE</scope>
    <source>
        <strain evidence="16">CGMCC 1.14988</strain>
    </source>
</reference>
<dbReference type="FunFam" id="3.40.30.10:FF:000118">
    <property type="entry name" value="Peroxiredoxin AhpE"/>
    <property type="match status" value="1"/>
</dbReference>
<accession>A0A8J3EYQ8</accession>
<dbReference type="AlphaFoldDB" id="A0A8J3EYQ8"/>
<dbReference type="Proteomes" id="UP000650511">
    <property type="component" value="Unassembled WGS sequence"/>
</dbReference>
<keyword evidence="3" id="KW-0560">Oxidoreductase</keyword>
<feature type="domain" description="Thioredoxin" evidence="15">
    <location>
        <begin position="3"/>
        <end position="154"/>
    </location>
</feature>
<evidence type="ECO:0000313" key="17">
    <source>
        <dbReference type="Proteomes" id="UP000650511"/>
    </source>
</evidence>
<evidence type="ECO:0000256" key="3">
    <source>
        <dbReference type="ARBA" id="ARBA00023002"/>
    </source>
</evidence>
<feature type="active site" description="Cysteine sulfenic acid (-SOH) intermediate; for peroxidase activity" evidence="14">
    <location>
        <position position="46"/>
    </location>
</feature>
<evidence type="ECO:0000256" key="5">
    <source>
        <dbReference type="ARBA" id="ARBA00032824"/>
    </source>
</evidence>
<protein>
    <recommendedName>
        <fullName evidence="11">Alkyl hydroperoxide reductase E</fullName>
        <ecNumber evidence="10">1.11.1.29</ecNumber>
    </recommendedName>
    <alternativeName>
        <fullName evidence="12">Mycoredoxin-dependent peroxiredoxin</fullName>
    </alternativeName>
    <alternativeName>
        <fullName evidence="13">Peroxiredoxin AhpE</fullName>
    </alternativeName>
    <alternativeName>
        <fullName evidence="5">Thioredoxin peroxidase</fullName>
    </alternativeName>
</protein>
<dbReference type="CDD" id="cd03018">
    <property type="entry name" value="PRX_AhpE_like"/>
    <property type="match status" value="1"/>
</dbReference>
<evidence type="ECO:0000256" key="6">
    <source>
        <dbReference type="ARBA" id="ARBA00052774"/>
    </source>
</evidence>
<dbReference type="PROSITE" id="PS51352">
    <property type="entry name" value="THIOREDOXIN_2"/>
    <property type="match status" value="1"/>
</dbReference>
<comment type="function">
    <text evidence="7">Thiol-specific peroxidase that catalyzes the reduction of hydrogen peroxide and organic hydroperoxides to water and alcohols, respectively. Plays a role in cell protection against oxidative stress by detoxifying peroxides. May represent an important antioxidant defense against cytotoxic peroxides, especially peroxynitrite, which can be formed by activated macrophages during infection.</text>
</comment>
<evidence type="ECO:0000313" key="16">
    <source>
        <dbReference type="EMBL" id="GGI08384.1"/>
    </source>
</evidence>
<sequence>MSVQVGQQAPDFELKDQTNQPVRLSDYRGKKHVVVVFYPLSFTGVCESEMCGIRDSITTFRNDEVETLAISVDSTATHARWAHEQGFDFPLLSDFWPHGEVARTYGVLDERSGLATRGTFLVDKDGTVAYADHHPIPQARDQDAWKAALRDLGALDAQA</sequence>
<keyword evidence="17" id="KW-1185">Reference proteome</keyword>
<evidence type="ECO:0000256" key="7">
    <source>
        <dbReference type="ARBA" id="ARBA00056930"/>
    </source>
</evidence>
<comment type="similarity">
    <text evidence="8">Belongs to the peroxiredoxin family. AhpE subfamily.</text>
</comment>
<evidence type="ECO:0000256" key="11">
    <source>
        <dbReference type="ARBA" id="ARBA00068979"/>
    </source>
</evidence>
<evidence type="ECO:0000256" key="12">
    <source>
        <dbReference type="ARBA" id="ARBA00082991"/>
    </source>
</evidence>
<dbReference type="InterPro" id="IPR024706">
    <property type="entry name" value="Peroxiredoxin_AhpC-typ"/>
</dbReference>
<dbReference type="Gene3D" id="3.40.30.10">
    <property type="entry name" value="Glutaredoxin"/>
    <property type="match status" value="1"/>
</dbReference>
<evidence type="ECO:0000256" key="8">
    <source>
        <dbReference type="ARBA" id="ARBA00060973"/>
    </source>
</evidence>
<dbReference type="PANTHER" id="PTHR43110">
    <property type="entry name" value="THIOL PEROXIDASE"/>
    <property type="match status" value="1"/>
</dbReference>
<dbReference type="Pfam" id="PF00578">
    <property type="entry name" value="AhpC-TSA"/>
    <property type="match status" value="1"/>
</dbReference>
<evidence type="ECO:0000256" key="2">
    <source>
        <dbReference type="ARBA" id="ARBA00022862"/>
    </source>
</evidence>
<dbReference type="GO" id="GO:0004601">
    <property type="term" value="F:peroxidase activity"/>
    <property type="evidence" value="ECO:0007669"/>
    <property type="project" value="UniProtKB-KW"/>
</dbReference>
<comment type="caution">
    <text evidence="16">The sequence shown here is derived from an EMBL/GenBank/DDBJ whole genome shotgun (WGS) entry which is preliminary data.</text>
</comment>
<dbReference type="EC" id="1.11.1.29" evidence="10"/>
<dbReference type="SUPFAM" id="SSF52833">
    <property type="entry name" value="Thioredoxin-like"/>
    <property type="match status" value="1"/>
</dbReference>
<evidence type="ECO:0000256" key="13">
    <source>
        <dbReference type="ARBA" id="ARBA00083736"/>
    </source>
</evidence>
<proteinExistence type="inferred from homology"/>
<name>A0A8J3EYQ8_9ACTN</name>
<dbReference type="InterPro" id="IPR000866">
    <property type="entry name" value="AhpC/TSA"/>
</dbReference>
<evidence type="ECO:0000256" key="1">
    <source>
        <dbReference type="ARBA" id="ARBA00022559"/>
    </source>
</evidence>
<organism evidence="16 17">
    <name type="scientific">Egicoccus halophilus</name>
    <dbReference type="NCBI Taxonomy" id="1670830"/>
    <lineage>
        <taxon>Bacteria</taxon>
        <taxon>Bacillati</taxon>
        <taxon>Actinomycetota</taxon>
        <taxon>Nitriliruptoria</taxon>
        <taxon>Egicoccales</taxon>
        <taxon>Egicoccaceae</taxon>
        <taxon>Egicoccus</taxon>
    </lineage>
</organism>
<comment type="subunit">
    <text evidence="9">Homodimer. Forms both dimers and octamers; a tightly-associated dimer and a ring-like octamer.</text>
</comment>
<reference evidence="16" key="1">
    <citation type="journal article" date="2014" name="Int. J. Syst. Evol. Microbiol.">
        <title>Complete genome sequence of Corynebacterium casei LMG S-19264T (=DSM 44701T), isolated from a smear-ripened cheese.</title>
        <authorList>
            <consortium name="US DOE Joint Genome Institute (JGI-PGF)"/>
            <person name="Walter F."/>
            <person name="Albersmeier A."/>
            <person name="Kalinowski J."/>
            <person name="Ruckert C."/>
        </authorList>
    </citation>
    <scope>NUCLEOTIDE SEQUENCE</scope>
    <source>
        <strain evidence="16">CGMCC 1.14988</strain>
    </source>
</reference>
<evidence type="ECO:0000256" key="10">
    <source>
        <dbReference type="ARBA" id="ARBA00067009"/>
    </source>
</evidence>
<dbReference type="RefSeq" id="WP_130650131.1">
    <property type="nucleotide sequence ID" value="NZ_BMHA01000011.1"/>
</dbReference>
<evidence type="ECO:0000259" key="15">
    <source>
        <dbReference type="PROSITE" id="PS51352"/>
    </source>
</evidence>
<keyword evidence="4" id="KW-0676">Redox-active center</keyword>
<evidence type="ECO:0000256" key="9">
    <source>
        <dbReference type="ARBA" id="ARBA00065226"/>
    </source>
</evidence>
<dbReference type="OrthoDB" id="9812811at2"/>
<dbReference type="PANTHER" id="PTHR43110:SF1">
    <property type="entry name" value="THIOL PEROXIDASE"/>
    <property type="match status" value="1"/>
</dbReference>
<evidence type="ECO:0000256" key="14">
    <source>
        <dbReference type="PIRSR" id="PIRSR000239-1"/>
    </source>
</evidence>
<keyword evidence="2" id="KW-0049">Antioxidant</keyword>
<dbReference type="EMBL" id="BMHA01000011">
    <property type="protein sequence ID" value="GGI08384.1"/>
    <property type="molecule type" value="Genomic_DNA"/>
</dbReference>
<gene>
    <name evidence="16" type="ORF">GCM10011354_28820</name>
</gene>
<evidence type="ECO:0000256" key="4">
    <source>
        <dbReference type="ARBA" id="ARBA00023284"/>
    </source>
</evidence>
<dbReference type="InterPro" id="IPR050455">
    <property type="entry name" value="Tpx_Peroxidase_subfamily"/>
</dbReference>
<dbReference type="InterPro" id="IPR013766">
    <property type="entry name" value="Thioredoxin_domain"/>
</dbReference>